<dbReference type="Gene3D" id="1.10.10.10">
    <property type="entry name" value="Winged helix-like DNA-binding domain superfamily/Winged helix DNA-binding domain"/>
    <property type="match status" value="1"/>
</dbReference>
<dbReference type="RefSeq" id="WP_066533725.1">
    <property type="nucleotide sequence ID" value="NZ_CAPVCI010000016.1"/>
</dbReference>
<evidence type="ECO:0000256" key="1">
    <source>
        <dbReference type="SAM" id="MobiDB-lite"/>
    </source>
</evidence>
<name>A0A1Z2XQA3_9FIRM</name>
<evidence type="ECO:0000313" key="3">
    <source>
        <dbReference type="EMBL" id="QQR29872.1"/>
    </source>
</evidence>
<evidence type="ECO:0000313" key="2">
    <source>
        <dbReference type="EMBL" id="ASB40594.1"/>
    </source>
</evidence>
<accession>A0A1Z2XQA3</accession>
<dbReference type="SUPFAM" id="SSF88659">
    <property type="entry name" value="Sigma3 and sigma4 domains of RNA polymerase sigma factors"/>
    <property type="match status" value="1"/>
</dbReference>
<reference evidence="3 5" key="3">
    <citation type="submission" date="2020-11" db="EMBL/GenBank/DDBJ databases">
        <title>Closed and high quality bacterial genomes of the OMM12 community.</title>
        <authorList>
            <person name="Marbouty M."/>
            <person name="Lamy-Besnier Q."/>
            <person name="Debarbieux L."/>
            <person name="Koszul R."/>
        </authorList>
    </citation>
    <scope>NUCLEOTIDE SEQUENCE [LARGE SCALE GENOMIC DNA]</scope>
    <source>
        <strain evidence="3 5">KB18</strain>
    </source>
</reference>
<feature type="region of interest" description="Disordered" evidence="1">
    <location>
        <begin position="1"/>
        <end position="20"/>
    </location>
</feature>
<sequence length="99" mass="11778">MKHTVCIEDTTEQGETPSPEQLLFEQYDQLDRERFVNLLLEGINTCLSEPQRRRLLKYYFEGQTQEEIAQSENVAHQNVAESLWRAKENLRKFFKKAML</sequence>
<keyword evidence="4" id="KW-1185">Reference proteome</keyword>
<dbReference type="Proteomes" id="UP000596035">
    <property type="component" value="Chromosome"/>
</dbReference>
<dbReference type="AlphaFoldDB" id="A0A1Z2XQA3"/>
<dbReference type="EMBL" id="CP065321">
    <property type="protein sequence ID" value="QQR29872.1"/>
    <property type="molecule type" value="Genomic_DNA"/>
</dbReference>
<evidence type="ECO:0000313" key="4">
    <source>
        <dbReference type="Proteomes" id="UP000196710"/>
    </source>
</evidence>
<reference evidence="4" key="2">
    <citation type="submission" date="2017-05" db="EMBL/GenBank/DDBJ databases">
        <title>Improved OligoMM genomes.</title>
        <authorList>
            <person name="Garzetti D."/>
        </authorList>
    </citation>
    <scope>NUCLEOTIDE SEQUENCE [LARGE SCALE GENOMIC DNA]</scope>
    <source>
        <strain evidence="4">KB18</strain>
    </source>
</reference>
<proteinExistence type="predicted"/>
<organism evidence="3 5">
    <name type="scientific">Acutalibacter muris</name>
    <dbReference type="NCBI Taxonomy" id="1796620"/>
    <lineage>
        <taxon>Bacteria</taxon>
        <taxon>Bacillati</taxon>
        <taxon>Bacillota</taxon>
        <taxon>Clostridia</taxon>
        <taxon>Eubacteriales</taxon>
        <taxon>Acutalibacteraceae</taxon>
        <taxon>Acutalibacter</taxon>
    </lineage>
</organism>
<dbReference type="Proteomes" id="UP000196710">
    <property type="component" value="Chromosome"/>
</dbReference>
<dbReference type="KEGG" id="amur:ADH66_07945"/>
<protein>
    <submittedName>
        <fullName evidence="3">Sigma-70 family RNA polymerase sigma factor</fullName>
    </submittedName>
</protein>
<dbReference type="InterPro" id="IPR036388">
    <property type="entry name" value="WH-like_DNA-bd_sf"/>
</dbReference>
<dbReference type="EMBL" id="CP021422">
    <property type="protein sequence ID" value="ASB40594.1"/>
    <property type="molecule type" value="Genomic_DNA"/>
</dbReference>
<dbReference type="InterPro" id="IPR013324">
    <property type="entry name" value="RNA_pol_sigma_r3/r4-like"/>
</dbReference>
<gene>
    <name evidence="2" type="ORF">ADH66_07945</name>
    <name evidence="3" type="ORF">I5Q82_17980</name>
</gene>
<reference evidence="2" key="1">
    <citation type="journal article" date="2017" name="Genome Announc.">
        <title>High-Quality Whole-Genome Sequences of the Oligo-Mouse-Microbiota Bacterial Community.</title>
        <authorList>
            <person name="Garzetti D."/>
            <person name="Brugiroux S."/>
            <person name="Bunk B."/>
            <person name="Pukall R."/>
            <person name="McCoy K.D."/>
            <person name="Macpherson A.J."/>
            <person name="Stecher B."/>
        </authorList>
    </citation>
    <scope>NUCLEOTIDE SEQUENCE</scope>
    <source>
        <strain evidence="2">KB18</strain>
    </source>
</reference>
<evidence type="ECO:0000313" key="5">
    <source>
        <dbReference type="Proteomes" id="UP000596035"/>
    </source>
</evidence>